<dbReference type="GeneID" id="95764828"/>
<dbReference type="CDD" id="cd01575">
    <property type="entry name" value="PBP1_GntR"/>
    <property type="match status" value="1"/>
</dbReference>
<evidence type="ECO:0000256" key="3">
    <source>
        <dbReference type="ARBA" id="ARBA00023163"/>
    </source>
</evidence>
<accession>A0A9W6CSA9</accession>
<organism evidence="5 7">
    <name type="scientific">Xanthobacter flavus</name>
    <dbReference type="NCBI Taxonomy" id="281"/>
    <lineage>
        <taxon>Bacteria</taxon>
        <taxon>Pseudomonadati</taxon>
        <taxon>Pseudomonadota</taxon>
        <taxon>Alphaproteobacteria</taxon>
        <taxon>Hyphomicrobiales</taxon>
        <taxon>Xanthobacteraceae</taxon>
        <taxon>Xanthobacter</taxon>
    </lineage>
</organism>
<sequence length="350" mass="36997">MRQKRGGRAAGVTMEDVARVAGVSAMTVSRVLRQPTLVNADLKARVEAAIRETGYIYNLVASSLASQRSGIIALILPTVASSIFTDSVKGVSDVARTHAVQMIMAETNYSPAEEEKVIEALLRRRPDGFVIVGVSHTRATRALLEKSGVPVVETWDSTPTPIDSLVGLSNFDAMKAMTEALVAQGFRRIVFVGTATPDRRAQMRARGYEAGIAEAGLGAPLILNAGDLTSMESGRIIAERIAALRPRPDAVLCLNDVLAAGALLAFQRMGIAVPADIAVAGFGGLDFSSHLNPSLSTVDIPRYEMGQKAAEMLLGRIAGTAAQGGTCEMGYRIMLRESTGGSRPTEAKAS</sequence>
<gene>
    <name evidence="6" type="ORF">GGQ86_004389</name>
    <name evidence="5" type="ORF">XFLAVUS301_40560</name>
</gene>
<proteinExistence type="predicted"/>
<dbReference type="InterPro" id="IPR046335">
    <property type="entry name" value="LacI/GalR-like_sensor"/>
</dbReference>
<dbReference type="GO" id="GO:0003700">
    <property type="term" value="F:DNA-binding transcription factor activity"/>
    <property type="evidence" value="ECO:0007669"/>
    <property type="project" value="TreeGrafter"/>
</dbReference>
<comment type="caution">
    <text evidence="5">The sequence shown here is derived from an EMBL/GenBank/DDBJ whole genome shotgun (WGS) entry which is preliminary data.</text>
</comment>
<keyword evidence="3" id="KW-0804">Transcription</keyword>
<dbReference type="SUPFAM" id="SSF47413">
    <property type="entry name" value="lambda repressor-like DNA-binding domains"/>
    <property type="match status" value="1"/>
</dbReference>
<evidence type="ECO:0000313" key="6">
    <source>
        <dbReference type="EMBL" id="MDR6335891.1"/>
    </source>
</evidence>
<dbReference type="SUPFAM" id="SSF53822">
    <property type="entry name" value="Periplasmic binding protein-like I"/>
    <property type="match status" value="1"/>
</dbReference>
<dbReference type="PANTHER" id="PTHR30146:SF33">
    <property type="entry name" value="TRANSCRIPTIONAL REGULATOR"/>
    <property type="match status" value="1"/>
</dbReference>
<dbReference type="CDD" id="cd01392">
    <property type="entry name" value="HTH_LacI"/>
    <property type="match status" value="1"/>
</dbReference>
<dbReference type="Proteomes" id="UP001144397">
    <property type="component" value="Unassembled WGS sequence"/>
</dbReference>
<dbReference type="EMBL" id="BSDO01000007">
    <property type="protein sequence ID" value="GLI24382.1"/>
    <property type="molecule type" value="Genomic_DNA"/>
</dbReference>
<dbReference type="InterPro" id="IPR010982">
    <property type="entry name" value="Lambda_DNA-bd_dom_sf"/>
</dbReference>
<dbReference type="Gene3D" id="1.10.260.40">
    <property type="entry name" value="lambda repressor-like DNA-binding domains"/>
    <property type="match status" value="1"/>
</dbReference>
<dbReference type="AlphaFoldDB" id="A0A9W6CSA9"/>
<keyword evidence="1" id="KW-0805">Transcription regulation</keyword>
<dbReference type="GO" id="GO:0000976">
    <property type="term" value="F:transcription cis-regulatory region binding"/>
    <property type="evidence" value="ECO:0007669"/>
    <property type="project" value="TreeGrafter"/>
</dbReference>
<name>A0A9W6CSA9_XANFL</name>
<dbReference type="SMART" id="SM00354">
    <property type="entry name" value="HTH_LACI"/>
    <property type="match status" value="1"/>
</dbReference>
<dbReference type="Pfam" id="PF00356">
    <property type="entry name" value="LacI"/>
    <property type="match status" value="1"/>
</dbReference>
<evidence type="ECO:0000259" key="4">
    <source>
        <dbReference type="PROSITE" id="PS50932"/>
    </source>
</evidence>
<dbReference type="PROSITE" id="PS00356">
    <property type="entry name" value="HTH_LACI_1"/>
    <property type="match status" value="1"/>
</dbReference>
<keyword evidence="8" id="KW-1185">Reference proteome</keyword>
<evidence type="ECO:0000313" key="8">
    <source>
        <dbReference type="Proteomes" id="UP001245370"/>
    </source>
</evidence>
<dbReference type="RefSeq" id="WP_281809157.1">
    <property type="nucleotide sequence ID" value="NZ_BSDO01000007.1"/>
</dbReference>
<dbReference type="InterPro" id="IPR028082">
    <property type="entry name" value="Peripla_BP_I"/>
</dbReference>
<evidence type="ECO:0000256" key="1">
    <source>
        <dbReference type="ARBA" id="ARBA00023015"/>
    </source>
</evidence>
<dbReference type="PANTHER" id="PTHR30146">
    <property type="entry name" value="LACI-RELATED TRANSCRIPTIONAL REPRESSOR"/>
    <property type="match status" value="1"/>
</dbReference>
<dbReference type="Pfam" id="PF13377">
    <property type="entry name" value="Peripla_BP_3"/>
    <property type="match status" value="1"/>
</dbReference>
<evidence type="ECO:0000313" key="5">
    <source>
        <dbReference type="EMBL" id="GLI24382.1"/>
    </source>
</evidence>
<keyword evidence="2" id="KW-0238">DNA-binding</keyword>
<evidence type="ECO:0000256" key="2">
    <source>
        <dbReference type="ARBA" id="ARBA00023125"/>
    </source>
</evidence>
<dbReference type="InterPro" id="IPR000843">
    <property type="entry name" value="HTH_LacI"/>
</dbReference>
<dbReference type="EMBL" id="JAVDPY010000009">
    <property type="protein sequence ID" value="MDR6335891.1"/>
    <property type="molecule type" value="Genomic_DNA"/>
</dbReference>
<dbReference type="Gene3D" id="3.40.50.2300">
    <property type="match status" value="2"/>
</dbReference>
<reference evidence="5" key="1">
    <citation type="submission" date="2022-12" db="EMBL/GenBank/DDBJ databases">
        <title>Reference genome sequencing for broad-spectrum identification of bacterial and archaeal isolates by mass spectrometry.</title>
        <authorList>
            <person name="Sekiguchi Y."/>
            <person name="Tourlousse D.M."/>
        </authorList>
    </citation>
    <scope>NUCLEOTIDE SEQUENCE</scope>
    <source>
        <strain evidence="5">301</strain>
    </source>
</reference>
<dbReference type="Proteomes" id="UP001245370">
    <property type="component" value="Unassembled WGS sequence"/>
</dbReference>
<reference evidence="6 8" key="2">
    <citation type="submission" date="2023-07" db="EMBL/GenBank/DDBJ databases">
        <title>Genomic Encyclopedia of Type Strains, Phase IV (KMG-IV): sequencing the most valuable type-strain genomes for metagenomic binning, comparative biology and taxonomic classification.</title>
        <authorList>
            <person name="Goeker M."/>
        </authorList>
    </citation>
    <scope>NUCLEOTIDE SEQUENCE [LARGE SCALE GENOMIC DNA]</scope>
    <source>
        <strain evidence="6 8">DSM 338</strain>
    </source>
</reference>
<protein>
    <submittedName>
        <fullName evidence="6">LacI family gluconate utilization system Gnt-I transcriptional repressor</fullName>
    </submittedName>
    <submittedName>
        <fullName evidence="5">LacI family transcriptional regulator</fullName>
    </submittedName>
</protein>
<evidence type="ECO:0000313" key="7">
    <source>
        <dbReference type="Proteomes" id="UP001144397"/>
    </source>
</evidence>
<dbReference type="PROSITE" id="PS50932">
    <property type="entry name" value="HTH_LACI_2"/>
    <property type="match status" value="1"/>
</dbReference>
<feature type="domain" description="HTH lacI-type" evidence="4">
    <location>
        <begin position="12"/>
        <end position="66"/>
    </location>
</feature>